<dbReference type="Proteomes" id="UP000249590">
    <property type="component" value="Unassembled WGS sequence"/>
</dbReference>
<evidence type="ECO:0000313" key="2">
    <source>
        <dbReference type="Proteomes" id="UP000249590"/>
    </source>
</evidence>
<organism evidence="1 2">
    <name type="scientific">Acuticoccus sediminis</name>
    <dbReference type="NCBI Taxonomy" id="2184697"/>
    <lineage>
        <taxon>Bacteria</taxon>
        <taxon>Pseudomonadati</taxon>
        <taxon>Pseudomonadota</taxon>
        <taxon>Alphaproteobacteria</taxon>
        <taxon>Hyphomicrobiales</taxon>
        <taxon>Amorphaceae</taxon>
        <taxon>Acuticoccus</taxon>
    </lineage>
</organism>
<dbReference type="AlphaFoldDB" id="A0A8B2NSS2"/>
<dbReference type="EMBL" id="QHHQ01000003">
    <property type="protein sequence ID" value="RAI01099.1"/>
    <property type="molecule type" value="Genomic_DNA"/>
</dbReference>
<dbReference type="OrthoDB" id="90759at2"/>
<dbReference type="RefSeq" id="WP_111347692.1">
    <property type="nucleotide sequence ID" value="NZ_QHHQ01000003.1"/>
</dbReference>
<comment type="caution">
    <text evidence="1">The sequence shown here is derived from an EMBL/GenBank/DDBJ whole genome shotgun (WGS) entry which is preliminary data.</text>
</comment>
<name>A0A8B2NSS2_9HYPH</name>
<dbReference type="Pfam" id="PF09684">
    <property type="entry name" value="Tail_P2_I"/>
    <property type="match status" value="1"/>
</dbReference>
<accession>A0A8B2NSS2</accession>
<evidence type="ECO:0000313" key="1">
    <source>
        <dbReference type="EMBL" id="RAI01099.1"/>
    </source>
</evidence>
<keyword evidence="2" id="KW-1185">Reference proteome</keyword>
<reference evidence="1 2" key="1">
    <citation type="submission" date="2018-05" db="EMBL/GenBank/DDBJ databases">
        <title>Acuticoccus sediminis sp. nov., isolated from deep-sea sediment of Indian Ocean.</title>
        <authorList>
            <person name="Liu X."/>
            <person name="Lai Q."/>
            <person name="Du Y."/>
            <person name="Sun F."/>
            <person name="Zhang X."/>
            <person name="Wang S."/>
            <person name="Shao Z."/>
        </authorList>
    </citation>
    <scope>NUCLEOTIDE SEQUENCE [LARGE SCALE GENOMIC DNA]</scope>
    <source>
        <strain evidence="1 2">PTG4-2</strain>
    </source>
</reference>
<dbReference type="InterPro" id="IPR006521">
    <property type="entry name" value="Tail_protein_I"/>
</dbReference>
<gene>
    <name evidence="1" type="ORF">DLJ53_17945</name>
</gene>
<dbReference type="NCBIfam" id="TIGR01634">
    <property type="entry name" value="tail_P2_I"/>
    <property type="match status" value="1"/>
</dbReference>
<protein>
    <submittedName>
        <fullName evidence="1">Phage tail protein I</fullName>
    </submittedName>
</protein>
<proteinExistence type="predicted"/>
<sequence>MNMLPINQTELEGALAETGAPLSAIPVPLHLARDPARIPEHLLPYLAWEMSIDIWDDDWSIERKRWVVANAIRLHRLKGTLKGIKAHVALVGGEVVGARTPPDTAYAGLARTPQEIAAYLAQFRQLRTYKQRNRGKVAYGVYPGAGFYVEGRDRFMIASTAFERAGIRSFVYDPATGEETPTVTAQRTLVVTGTTAIDYVETYIPAKAHGCFPNGPLYRCFPDPSSASGRVVATYTPADVSEFEEVVRKRTVVPSATPVNIIPDKVVESGPAQYGSAFPSARQFVTPRPSYPHGRKDSRIFLPPSLAPFKVYERLYLFEAGRNKMAPRGGGTFAGHVRLGMPAYHAQLNVRLVARRPTGIFVGQHLRGCLAVKTDRVSAALEAVRVSKSARDKIWVRTRTYRDLTVDDPINLDKGFKLGTLLPDTE</sequence>